<feature type="compositionally biased region" description="Polar residues" evidence="1">
    <location>
        <begin position="123"/>
        <end position="133"/>
    </location>
</feature>
<dbReference type="InterPro" id="IPR012417">
    <property type="entry name" value="CaM-bd_dom_pln"/>
</dbReference>
<feature type="compositionally biased region" description="Basic and acidic residues" evidence="1">
    <location>
        <begin position="34"/>
        <end position="44"/>
    </location>
</feature>
<dbReference type="EMBL" id="HG739251">
    <property type="protein sequence ID" value="CDP17529.1"/>
    <property type="molecule type" value="Genomic_DNA"/>
</dbReference>
<evidence type="ECO:0000313" key="3">
    <source>
        <dbReference type="EMBL" id="CDP17529.1"/>
    </source>
</evidence>
<sequence length="777" mass="85899">MVQRKVSNKLGIHADQDKSNKLLVNLKPSTLQHQDARNKGADLKKKMKKSRPIKRSDLERLGSLNMRRQVPQPGKPPPPKPPPPVFPNTSASPQKKSPVKTSETTPNYMKATTSSDARKERSQVSSRNLQTLFDSQSSGRKDSNSSKMSSGSVHKAARVLGRTSSSKLVRTLTKTTSFKPARASAKKCSPLVLSENLNVQRATCSSTLKDSKFPAYLALSSGATEAEGTSVMKVCPYTYCSLNGHRHPPLPPLKSFLSARRRLLKTQRSFKLGCLSPRRSKPVSSSTEEIQVEQNHEKSSSQEPWDSSMSSPVIEEKQTDFFVQIYGKGRETKVDITDSSLNHIRPAVEGRPSGDETPTQVDNRQVLAIPSDESPFSEMDSHDDSSKIIDAASSVIEVADYSTMDLDYEPDSSLQSIQDSDLGGDSPEFGSCIIPEESIFKSAITNRCFGEIQADYWAEDYVEGLDDGSHDELGLQFKDESFEPIKTQDLIDYLKDGIVQNDVEAEQVQGPDSQDFHDMIEESCEDGMEENEQGDPFKAPTKIEICISLHSSAEATGDMSAKDCKDNNLEDIRIGGKSDRTSANMELTKGAPDQSAHDNSISSGCENLNCLEENEAANFKTIASADLGGEKANPTPKNACGGTQNDCKGSLSCQELAETCKRRSWRTGCKRSTEEYQELKEFNPKAPNFLPLEPDPEAEKVDLKHQTIDERRNADEWMLDCAIQKAVNKLGPARKKKVALLLIPIQSCKANSSLQLMPLCEQRRNICNYTYSWEMTN</sequence>
<dbReference type="GO" id="GO:0005516">
    <property type="term" value="F:calmodulin binding"/>
    <property type="evidence" value="ECO:0007669"/>
    <property type="project" value="InterPro"/>
</dbReference>
<keyword evidence="4" id="KW-1185">Reference proteome</keyword>
<organism evidence="3 4">
    <name type="scientific">Coffea canephora</name>
    <name type="common">Robusta coffee</name>
    <dbReference type="NCBI Taxonomy" id="49390"/>
    <lineage>
        <taxon>Eukaryota</taxon>
        <taxon>Viridiplantae</taxon>
        <taxon>Streptophyta</taxon>
        <taxon>Embryophyta</taxon>
        <taxon>Tracheophyta</taxon>
        <taxon>Spermatophyta</taxon>
        <taxon>Magnoliopsida</taxon>
        <taxon>eudicotyledons</taxon>
        <taxon>Gunneridae</taxon>
        <taxon>Pentapetalae</taxon>
        <taxon>asterids</taxon>
        <taxon>lamiids</taxon>
        <taxon>Gentianales</taxon>
        <taxon>Rubiaceae</taxon>
        <taxon>Ixoroideae</taxon>
        <taxon>Gardenieae complex</taxon>
        <taxon>Bertiereae - Coffeeae clade</taxon>
        <taxon>Coffeeae</taxon>
        <taxon>Coffea</taxon>
    </lineage>
</organism>
<dbReference type="STRING" id="49390.A0A068VAD3"/>
<dbReference type="PANTHER" id="PTHR33923:SF2">
    <property type="entry name" value="CALMODULIN-BINDING PROTEIN-RELATED"/>
    <property type="match status" value="1"/>
</dbReference>
<dbReference type="AlphaFoldDB" id="A0A068VAD3"/>
<protein>
    <recommendedName>
        <fullName evidence="2">Calmodulin-binding domain-containing protein</fullName>
    </recommendedName>
</protein>
<name>A0A068VAD3_COFCA</name>
<feature type="region of interest" description="Disordered" evidence="1">
    <location>
        <begin position="1"/>
        <end position="162"/>
    </location>
</feature>
<proteinExistence type="predicted"/>
<evidence type="ECO:0000313" key="4">
    <source>
        <dbReference type="Proteomes" id="UP000295252"/>
    </source>
</evidence>
<feature type="compositionally biased region" description="Polar residues" evidence="1">
    <location>
        <begin position="301"/>
        <end position="311"/>
    </location>
</feature>
<dbReference type="Proteomes" id="UP000295252">
    <property type="component" value="Chromosome IV"/>
</dbReference>
<feature type="compositionally biased region" description="Pro residues" evidence="1">
    <location>
        <begin position="73"/>
        <end position="86"/>
    </location>
</feature>
<dbReference type="SMART" id="SM01054">
    <property type="entry name" value="CaM_binding"/>
    <property type="match status" value="1"/>
</dbReference>
<gene>
    <name evidence="3" type="ORF">GSCOC_T00004483001</name>
</gene>
<accession>A0A068VAD3</accession>
<dbReference type="FunCoup" id="A0A068VAD3">
    <property type="interactions" value="202"/>
</dbReference>
<evidence type="ECO:0000259" key="2">
    <source>
        <dbReference type="SMART" id="SM01054"/>
    </source>
</evidence>
<feature type="region of interest" description="Disordered" evidence="1">
    <location>
        <begin position="275"/>
        <end position="311"/>
    </location>
</feature>
<dbReference type="Pfam" id="PF07839">
    <property type="entry name" value="CaM_binding"/>
    <property type="match status" value="1"/>
</dbReference>
<reference evidence="4" key="1">
    <citation type="journal article" date="2014" name="Science">
        <title>The coffee genome provides insight into the convergent evolution of caffeine biosynthesis.</title>
        <authorList>
            <person name="Denoeud F."/>
            <person name="Carretero-Paulet L."/>
            <person name="Dereeper A."/>
            <person name="Droc G."/>
            <person name="Guyot R."/>
            <person name="Pietrella M."/>
            <person name="Zheng C."/>
            <person name="Alberti A."/>
            <person name="Anthony F."/>
            <person name="Aprea G."/>
            <person name="Aury J.M."/>
            <person name="Bento P."/>
            <person name="Bernard M."/>
            <person name="Bocs S."/>
            <person name="Campa C."/>
            <person name="Cenci A."/>
            <person name="Combes M.C."/>
            <person name="Crouzillat D."/>
            <person name="Da Silva C."/>
            <person name="Daddiego L."/>
            <person name="De Bellis F."/>
            <person name="Dussert S."/>
            <person name="Garsmeur O."/>
            <person name="Gayraud T."/>
            <person name="Guignon V."/>
            <person name="Jahn K."/>
            <person name="Jamilloux V."/>
            <person name="Joet T."/>
            <person name="Labadie K."/>
            <person name="Lan T."/>
            <person name="Leclercq J."/>
            <person name="Lepelley M."/>
            <person name="Leroy T."/>
            <person name="Li L.T."/>
            <person name="Librado P."/>
            <person name="Lopez L."/>
            <person name="Munoz A."/>
            <person name="Noel B."/>
            <person name="Pallavicini A."/>
            <person name="Perrotta G."/>
            <person name="Poncet V."/>
            <person name="Pot D."/>
            <person name="Priyono X."/>
            <person name="Rigoreau M."/>
            <person name="Rouard M."/>
            <person name="Rozas J."/>
            <person name="Tranchant-Dubreuil C."/>
            <person name="VanBuren R."/>
            <person name="Zhang Q."/>
            <person name="Andrade A.C."/>
            <person name="Argout X."/>
            <person name="Bertrand B."/>
            <person name="de Kochko A."/>
            <person name="Graziosi G."/>
            <person name="Henry R.J."/>
            <person name="Jayarama X."/>
            <person name="Ming R."/>
            <person name="Nagai C."/>
            <person name="Rounsley S."/>
            <person name="Sankoff D."/>
            <person name="Giuliano G."/>
            <person name="Albert V.A."/>
            <person name="Wincker P."/>
            <person name="Lashermes P."/>
        </authorList>
    </citation>
    <scope>NUCLEOTIDE SEQUENCE [LARGE SCALE GENOMIC DNA]</scope>
    <source>
        <strain evidence="4">cv. DH200-94</strain>
    </source>
</reference>
<feature type="domain" description="Calmodulin-binding" evidence="2">
    <location>
        <begin position="641"/>
        <end position="744"/>
    </location>
</feature>
<dbReference type="InterPro" id="IPR044681">
    <property type="entry name" value="PICBP-like"/>
</dbReference>
<dbReference type="OrthoDB" id="1304871at2759"/>
<dbReference type="OMA" id="THEHALT"/>
<feature type="compositionally biased region" description="Polar residues" evidence="1">
    <location>
        <begin position="282"/>
        <end position="293"/>
    </location>
</feature>
<feature type="compositionally biased region" description="Polar residues" evidence="1">
    <location>
        <begin position="88"/>
        <end position="115"/>
    </location>
</feature>
<dbReference type="PANTHER" id="PTHR33923">
    <property type="entry name" value="CALMODULIN-BINDING PROTEIN-RELATED"/>
    <property type="match status" value="1"/>
</dbReference>
<dbReference type="Gramene" id="CDP17529">
    <property type="protein sequence ID" value="CDP17529"/>
    <property type="gene ID" value="GSCOC_T00004483001"/>
</dbReference>
<evidence type="ECO:0000256" key="1">
    <source>
        <dbReference type="SAM" id="MobiDB-lite"/>
    </source>
</evidence>
<dbReference type="PhylomeDB" id="A0A068VAD3"/>
<dbReference type="InParanoid" id="A0A068VAD3"/>